<feature type="region of interest" description="Disordered" evidence="1">
    <location>
        <begin position="1"/>
        <end position="21"/>
    </location>
</feature>
<evidence type="ECO:0000256" key="1">
    <source>
        <dbReference type="SAM" id="MobiDB-lite"/>
    </source>
</evidence>
<dbReference type="Proteomes" id="UP001177003">
    <property type="component" value="Chromosome 0"/>
</dbReference>
<proteinExistence type="predicted"/>
<accession>A0AA35VKJ4</accession>
<protein>
    <recommendedName>
        <fullName evidence="4">DUF4283 domain-containing protein</fullName>
    </recommendedName>
</protein>
<organism evidence="2 3">
    <name type="scientific">Lactuca saligna</name>
    <name type="common">Willowleaf lettuce</name>
    <dbReference type="NCBI Taxonomy" id="75948"/>
    <lineage>
        <taxon>Eukaryota</taxon>
        <taxon>Viridiplantae</taxon>
        <taxon>Streptophyta</taxon>
        <taxon>Embryophyta</taxon>
        <taxon>Tracheophyta</taxon>
        <taxon>Spermatophyta</taxon>
        <taxon>Magnoliopsida</taxon>
        <taxon>eudicotyledons</taxon>
        <taxon>Gunneridae</taxon>
        <taxon>Pentapetalae</taxon>
        <taxon>asterids</taxon>
        <taxon>campanulids</taxon>
        <taxon>Asterales</taxon>
        <taxon>Asteraceae</taxon>
        <taxon>Cichorioideae</taxon>
        <taxon>Cichorieae</taxon>
        <taxon>Lactucinae</taxon>
        <taxon>Lactuca</taxon>
    </lineage>
</organism>
<dbReference type="EMBL" id="OX465086">
    <property type="protein sequence ID" value="CAI9261598.1"/>
    <property type="molecule type" value="Genomic_DNA"/>
</dbReference>
<evidence type="ECO:0008006" key="4">
    <source>
        <dbReference type="Google" id="ProtNLM"/>
    </source>
</evidence>
<evidence type="ECO:0000313" key="3">
    <source>
        <dbReference type="Proteomes" id="UP001177003"/>
    </source>
</evidence>
<keyword evidence="3" id="KW-1185">Reference proteome</keyword>
<dbReference type="PANTHER" id="PTHR34427:SF5">
    <property type="entry name" value="DUF4283 DOMAIN-CONTAINING PROTEIN"/>
    <property type="match status" value="1"/>
</dbReference>
<name>A0AA35VKJ4_LACSI</name>
<dbReference type="PANTHER" id="PTHR34427">
    <property type="entry name" value="DUF4283 DOMAIN PROTEIN"/>
    <property type="match status" value="1"/>
</dbReference>
<sequence>MEEQTRATKEQGKERRTSFRDHRTYADMMRPTHTTNPHIPSPKTTRPLNLHRKLDTLNWLRKTIIVGEAMSLDHLENLPKLLRPKGESSMEIKYIGGLRVLILFDYSVAAKEFMENECRWKQHLKWLRWGDKTETHAERVAWIRIMGLPLHLWGQRNFKTITSVYGKTIAPFKDIPHRVDLSHVKIGILTKNKIRIYDEVTSTFKGKEYRLGIIEFDEGLFPFTKKKRLDRRIQ</sequence>
<reference evidence="2" key="1">
    <citation type="submission" date="2023-04" db="EMBL/GenBank/DDBJ databases">
        <authorList>
            <person name="Vijverberg K."/>
            <person name="Xiong W."/>
            <person name="Schranz E."/>
        </authorList>
    </citation>
    <scope>NUCLEOTIDE SEQUENCE</scope>
</reference>
<gene>
    <name evidence="2" type="ORF">LSALG_LOCUS2381</name>
</gene>
<evidence type="ECO:0000313" key="2">
    <source>
        <dbReference type="EMBL" id="CAI9261598.1"/>
    </source>
</evidence>
<dbReference type="AlphaFoldDB" id="A0AA35VKJ4"/>